<sequence length="96" mass="10953">ISHCWLRISDLLSVLPLSIAIQIYSPDKHVQGLMDYLEDPIKRHYLVLDLPEEMRGDMFNSGKLRTALSEVMDKLCFLGLLSQGPRKAQDHSCLLD</sequence>
<dbReference type="PANTHER" id="PTHR15180:SF1">
    <property type="entry name" value="GENERAL TRANSCRIPTION FACTOR 3C POLYPEPTIDE 1"/>
    <property type="match status" value="1"/>
</dbReference>
<reference evidence="2 4" key="1">
    <citation type="submission" date="2015-04" db="EMBL/GenBank/DDBJ databases">
        <title>Draft genome of the roundworm Trichinella nativa.</title>
        <authorList>
            <person name="Mitreva M."/>
        </authorList>
    </citation>
    <scope>NUCLEOTIDE SEQUENCE [LARGE SCALE GENOMIC DNA]</scope>
    <source>
        <strain evidence="2 4">ISS45</strain>
    </source>
</reference>
<name>A0A1Y3ED87_9BILA</name>
<dbReference type="InterPro" id="IPR044210">
    <property type="entry name" value="Tfc3-like"/>
</dbReference>
<dbReference type="GO" id="GO:0003677">
    <property type="term" value="F:DNA binding"/>
    <property type="evidence" value="ECO:0007669"/>
    <property type="project" value="InterPro"/>
</dbReference>
<dbReference type="PANTHER" id="PTHR15180">
    <property type="entry name" value="GENERAL TRANSCRIPTION FACTOR 3C POLYPEPTIDE 1"/>
    <property type="match status" value="1"/>
</dbReference>
<dbReference type="GO" id="GO:0000127">
    <property type="term" value="C:transcription factor TFIIIC complex"/>
    <property type="evidence" value="ECO:0007669"/>
    <property type="project" value="InterPro"/>
</dbReference>
<evidence type="ECO:0000256" key="1">
    <source>
        <dbReference type="SAM" id="SignalP"/>
    </source>
</evidence>
<protein>
    <submittedName>
        <fullName evidence="2">Uncharacterized protein</fullName>
    </submittedName>
</protein>
<dbReference type="AlphaFoldDB" id="A0A1Y3ED87"/>
<keyword evidence="1" id="KW-0732">Signal</keyword>
<evidence type="ECO:0000313" key="4">
    <source>
        <dbReference type="Proteomes" id="UP000243006"/>
    </source>
</evidence>
<dbReference type="Proteomes" id="UP000243006">
    <property type="component" value="Unassembled WGS sequence"/>
</dbReference>
<dbReference type="GO" id="GO:0042791">
    <property type="term" value="P:5S class rRNA transcription by RNA polymerase III"/>
    <property type="evidence" value="ECO:0007669"/>
    <property type="project" value="TreeGrafter"/>
</dbReference>
<accession>A0A1Y3ED87</accession>
<dbReference type="EMBL" id="LVZM01017258">
    <property type="protein sequence ID" value="OUC42650.1"/>
    <property type="molecule type" value="Genomic_DNA"/>
</dbReference>
<proteinExistence type="predicted"/>
<gene>
    <name evidence="2" type="ORF">D917_02754</name>
    <name evidence="3" type="ORF">D917_08505</name>
</gene>
<comment type="caution">
    <text evidence="2">The sequence shown here is derived from an EMBL/GenBank/DDBJ whole genome shotgun (WGS) entry which is preliminary data.</text>
</comment>
<dbReference type="GO" id="GO:0006384">
    <property type="term" value="P:transcription initiation at RNA polymerase III promoter"/>
    <property type="evidence" value="ECO:0007669"/>
    <property type="project" value="InterPro"/>
</dbReference>
<feature type="signal peptide" evidence="1">
    <location>
        <begin position="1"/>
        <end position="20"/>
    </location>
</feature>
<feature type="chain" id="PRO_5011907838" evidence="1">
    <location>
        <begin position="21"/>
        <end position="96"/>
    </location>
</feature>
<feature type="non-terminal residue" evidence="2">
    <location>
        <position position="1"/>
    </location>
</feature>
<evidence type="ECO:0000313" key="2">
    <source>
        <dbReference type="EMBL" id="OUC42650.1"/>
    </source>
</evidence>
<feature type="non-terminal residue" evidence="2">
    <location>
        <position position="96"/>
    </location>
</feature>
<organism evidence="2 4">
    <name type="scientific">Trichinella nativa</name>
    <dbReference type="NCBI Taxonomy" id="6335"/>
    <lineage>
        <taxon>Eukaryota</taxon>
        <taxon>Metazoa</taxon>
        <taxon>Ecdysozoa</taxon>
        <taxon>Nematoda</taxon>
        <taxon>Enoplea</taxon>
        <taxon>Dorylaimia</taxon>
        <taxon>Trichinellida</taxon>
        <taxon>Trichinellidae</taxon>
        <taxon>Trichinella</taxon>
    </lineage>
</organism>
<dbReference type="EMBL" id="LVZM01009855">
    <property type="protein sequence ID" value="OUC45342.1"/>
    <property type="molecule type" value="Genomic_DNA"/>
</dbReference>
<evidence type="ECO:0000313" key="3">
    <source>
        <dbReference type="EMBL" id="OUC45342.1"/>
    </source>
</evidence>